<reference evidence="33" key="2">
    <citation type="submission" date="2025-08" db="UniProtKB">
        <authorList>
            <consortium name="Ensembl"/>
        </authorList>
    </citation>
    <scope>IDENTIFICATION</scope>
</reference>
<organism evidence="33 34">
    <name type="scientific">Lepisosteus oculatus</name>
    <name type="common">Spotted gar</name>
    <dbReference type="NCBI Taxonomy" id="7918"/>
    <lineage>
        <taxon>Eukaryota</taxon>
        <taxon>Metazoa</taxon>
        <taxon>Chordata</taxon>
        <taxon>Craniata</taxon>
        <taxon>Vertebrata</taxon>
        <taxon>Euteleostomi</taxon>
        <taxon>Actinopterygii</taxon>
        <taxon>Neopterygii</taxon>
        <taxon>Holostei</taxon>
        <taxon>Semionotiformes</taxon>
        <taxon>Lepisosteidae</taxon>
        <taxon>Lepisosteus</taxon>
    </lineage>
</organism>
<dbReference type="EMBL" id="AHAT01008752">
    <property type="status" value="NOT_ANNOTATED_CDS"/>
    <property type="molecule type" value="Genomic_DNA"/>
</dbReference>
<evidence type="ECO:0000256" key="6">
    <source>
        <dbReference type="ARBA" id="ARBA00013015"/>
    </source>
</evidence>
<feature type="domain" description="Fibronectin type-III" evidence="32">
    <location>
        <begin position="13"/>
        <end position="100"/>
    </location>
</feature>
<keyword evidence="17" id="KW-0325">Glycoprotein</keyword>
<dbReference type="GO" id="GO:0004725">
    <property type="term" value="F:protein tyrosine phosphatase activity"/>
    <property type="evidence" value="ECO:0007669"/>
    <property type="project" value="InterPro"/>
</dbReference>
<keyword evidence="13 29" id="KW-1133">Transmembrane helix</keyword>
<evidence type="ECO:0000256" key="15">
    <source>
        <dbReference type="ARBA" id="ARBA00023136"/>
    </source>
</evidence>
<reference evidence="34" key="1">
    <citation type="submission" date="2011-12" db="EMBL/GenBank/DDBJ databases">
        <title>The Draft Genome of Lepisosteus oculatus.</title>
        <authorList>
            <consortium name="The Broad Institute Genome Assembly &amp; Analysis Group"/>
            <consortium name="Computational R&amp;D Group"/>
            <consortium name="and Sequencing Platform"/>
            <person name="Di Palma F."/>
            <person name="Alfoldi J."/>
            <person name="Johnson J."/>
            <person name="Berlin A."/>
            <person name="Gnerre S."/>
            <person name="Jaffe D."/>
            <person name="MacCallum I."/>
            <person name="Young S."/>
            <person name="Walker B.J."/>
            <person name="Lander E.S."/>
            <person name="Lindblad-Toh K."/>
        </authorList>
    </citation>
    <scope>NUCLEOTIDE SEQUENCE [LARGE SCALE GENOMIC DNA]</scope>
</reference>
<dbReference type="GO" id="GO:0032420">
    <property type="term" value="C:stereocilium"/>
    <property type="evidence" value="ECO:0007669"/>
    <property type="project" value="UniProtKB-SubCell"/>
</dbReference>
<evidence type="ECO:0000256" key="11">
    <source>
        <dbReference type="ARBA" id="ARBA00022801"/>
    </source>
</evidence>
<dbReference type="PANTHER" id="PTHR46957">
    <property type="entry name" value="CYTOKINE RECEPTOR"/>
    <property type="match status" value="1"/>
</dbReference>
<dbReference type="EMBL" id="AHAT01008751">
    <property type="status" value="NOT_ANNOTATED_CDS"/>
    <property type="molecule type" value="Genomic_DNA"/>
</dbReference>
<feature type="transmembrane region" description="Helical" evidence="29">
    <location>
        <begin position="1960"/>
        <end position="1982"/>
    </location>
</feature>
<evidence type="ECO:0000256" key="9">
    <source>
        <dbReference type="ARBA" id="ARBA00022729"/>
    </source>
</evidence>
<comment type="catalytic activity">
    <reaction evidence="23">
        <text>a 1,2-diacyl-sn-glycero-3-phospho-(1D-myo-inositol-3,5-bisphosphate) + H2O = a 1,2-diacyl-sn-glycero-3-phospho-(1D-myo-inositol-3-phosphate) + phosphate</text>
        <dbReference type="Rhea" id="RHEA:32955"/>
        <dbReference type="ChEBI" id="CHEBI:15377"/>
        <dbReference type="ChEBI" id="CHEBI:43474"/>
        <dbReference type="ChEBI" id="CHEBI:57923"/>
        <dbReference type="ChEBI" id="CHEBI:58088"/>
    </reaction>
    <physiologicalReaction direction="left-to-right" evidence="23">
        <dbReference type="Rhea" id="RHEA:32956"/>
    </physiologicalReaction>
</comment>
<dbReference type="PROSITE" id="PS50853">
    <property type="entry name" value="FN3"/>
    <property type="match status" value="17"/>
</dbReference>
<protein>
    <recommendedName>
        <fullName evidence="26">Phosphatidylinositol phosphatase PTPRQ</fullName>
        <ecNumber evidence="6">3.1.3.67</ecNumber>
        <ecNumber evidence="5">3.1.3.86</ecNumber>
        <ecNumber evidence="4">3.1.3.95</ecNumber>
    </recommendedName>
    <alternativeName>
        <fullName evidence="27">Receptor-type tyrosine-protein phosphatase Q</fullName>
    </alternativeName>
</protein>
<dbReference type="SMART" id="SM00060">
    <property type="entry name" value="FN3"/>
    <property type="match status" value="18"/>
</dbReference>
<sequence length="2353" mass="259956">MAAFVTVVTEPDRPQDVRVVSTSSDRFSLRWRAPSGHVDRYQVDVTPNEGIITVTNLSAEESQADVSSVTPGQPYTVTVSAVSSSAYSSPVSRIVTTNETSAPLNLEGERVGSTGILLSWTVPPEPNGKILSYAIKYKEVCPWPDSSFTQVLTYSDIPEFLLNTLTPGSTYNIKVAAENSAGIGVFTSSLYFKTAESPPGLVTNLTAFSYNHSTVKVTWYLPIRTNGLITKFSIKVKHARNGQTVRSWEVNAEDIMKGTLPHCNDAAEILSRSTPSPSVSSLLTSASSPPMTISAIPPASSWAKPISVVVDQLKSYTAYVFEVSAFTSDGEGQIASYMVRMPESAPEDPPQNLTAWNITSKSFSVSWDAPTIVTGRFSYVIELHGLLGFIFENTTSDMRFSYFGLTPYTTYTVVVRAKSAGALGPHANTTVLTPAEAPSEVIGLKATVIDSTSVKLSWKSPQHPNGIITQYKILVLMKGLHVQSIFLRGKESIEAPLTSSLPQTSLHAGTLRSWSSNAAYSLPYTATDNAKPTEGNGATTKAPLSFTSTSGSLPTETAAPPEEILRFTSFDSNPTRPRVSARAAVFADVPGADQISYFVTNLIPFTEYTFSVSAFTAVGEGPPTKISEKTREQVPSSVQNVYYQNISSTSILLSWDPPLNPNGKIIHYTVYGMDLLTKEAFHKIANQTQIILSGLKKYTEYKLRVAASTIVGESSLSEEDDIFVITPEDEPESPPTNLTVIELTASTAIIKWSPPEKPNGIIKYYQVLYENSTSWLTVNSSTTSVKLKNLKPFSFYNVSVRAYTKYGYGNQTSTTLTLLTSEDAPGSPPFNLTYGSISSTKITVSWLSPLHANGIILSYTVQYWNASHSLNISTNSTKVIISNLKKNAWYWITVVANTKFGSGNQTSDVLNVTTLEDGATVPSSPPQFLTVKQLSDSEVKVSWMPPLQANGQVLYYMVYVWNQSSEFIINVTETSVVLSVESGKEYNISVSAWTRLGDGDIRSVITFKTSVKGPDDSSRNISYVNITSTSIQVYWNPATFGGISQFYTVYYSNSSGIYSQTGTANSTYSTIINDLVTFSLYRLWISTSTALGNENLMSDTIYVYTKEDVPDGPVSNLNAQNISSTTISVSWLPPDSPNGRVFYMVSLREAQTNTPTLKLTTNKTVILFENLQKYTDYILEVTAATVAGFSENTTTIKYLRTDEDIPGSPPLISSATNLSSSSIRVSWKPPNQPNGVILNYSIALAGPTGPSISFTSNTSLILSNLTPFTPYNVSISAINKRGIGPSTSFLLYTDEAEPSSPPQNLMISNYTANSMWLKWNPSPEPNGIVQLYNFKIFENKSQTLSYQNTSGRVTETQLSGFKPSGFYEISVSAFTKVGNGNLFSNSVTFITNESVSDVVQNLHCIGTNWQSVFIEWESPIDPNGVITHYIIEFGHNVQELKPFELKRTIRGLHANTTYVFLVMAVNSAGKGKNHSCIARTLEESVPSAPRNLNVSDIQSTSVTLSWSQPDTIPGYLQEYQIVVQRLSTWCNDWITAECVENEAMHYTNGTDEVLEVTVYSLMKFRRYRFRIAARTNAGYGNASEWITTETLPGHPDAAPENVTVVVSSNNMKISWEDPEVVTGPTFYLIDITSVDSDVFNYTLVRRNEETKNVVVSNLTAFTRYSVIVTAFTGDVKDARVHGKASKPIYVRTLEDEPKDPPKNVTFQTIPNNVTRVYVTFSPPVEPNGNISAYWAKVFRGGTLDFEIKSLPITENENHTLTAVIEGLKGGHTYSIRISAVNGAGPGPSAEVKITMDTLAPPVPSRKPVPALDRGGSVIATSRTITIRMPVCFFTDHHGPIEKVQVIVAEASVSDDNNVTTWKEAFFNKPKPYFTSEGFGNPLCSENTRLFTGVDTYVIGAEDNCLSMEKDNKLCNGPLKPKKQYVFKFRATNSKGQFTDSSYSDPVVTKADRLLNRDDQIILGVVLSIVLAAFLVLVIYAFARIRQKQKEGGTYSPRDAEIIDTKFKLDQLIAVADLKMKEEKLNRLLSYRKSLKPVNKKSFLQHVEDLCANDNVKFQEEFSELPKLLLDLATSDADLPWNRSKNRFTNIKPYNNNRVKLMSELGVPGSDYINASYVSGYLCPNEFIATQGPLPGTVADFWRMIWETRTRTIAMLTQCFEKGRIRCHQYWPEDNKPVTVFGDIVITKLAEDVHPDWTIRVLKVERHGDYMVVNHFNFTSWPEHGVPESSTALIQFVKFIRANRAHDNTTIVVHCSAGVGRTGVFIALDHLIQHVRDHDFVDIYGLVAELRSERMCMVQNLAQYMFLHQCTLDLLSSKGNSQSVWFVNYSALEKMDSLDAMEGDVELEWEETSM</sequence>
<dbReference type="FunFam" id="2.60.40.10:FF:000937">
    <property type="entry name" value="phosphatidylinositol phosphatase PTPRQ isoform X1"/>
    <property type="match status" value="1"/>
</dbReference>
<dbReference type="EMBL" id="AHAT01008747">
    <property type="status" value="NOT_ANNOTATED_CDS"/>
    <property type="molecule type" value="Genomic_DNA"/>
</dbReference>
<dbReference type="GO" id="GO:0043235">
    <property type="term" value="C:receptor complex"/>
    <property type="evidence" value="ECO:0000318"/>
    <property type="project" value="GO_Central"/>
</dbReference>
<dbReference type="PRINTS" id="PR00014">
    <property type="entry name" value="FNTYPEIII"/>
</dbReference>
<dbReference type="SMART" id="SM00404">
    <property type="entry name" value="PTPc_motif"/>
    <property type="match status" value="1"/>
</dbReference>
<feature type="domain" description="Fibronectin type-III" evidence="32">
    <location>
        <begin position="349"/>
        <end position="437"/>
    </location>
</feature>
<dbReference type="CDD" id="cd14616">
    <property type="entry name" value="R-PTPc-Q"/>
    <property type="match status" value="1"/>
</dbReference>
<dbReference type="CDD" id="cd00063">
    <property type="entry name" value="FN3"/>
    <property type="match status" value="17"/>
</dbReference>
<dbReference type="GO" id="GO:0016324">
    <property type="term" value="C:apical plasma membrane"/>
    <property type="evidence" value="ECO:0007669"/>
    <property type="project" value="UniProtKB-SubCell"/>
</dbReference>
<feature type="domain" description="Fibronectin type-III" evidence="32">
    <location>
        <begin position="828"/>
        <end position="917"/>
    </location>
</feature>
<dbReference type="InterPro" id="IPR000242">
    <property type="entry name" value="PTP_cat"/>
</dbReference>
<dbReference type="Pfam" id="PF00102">
    <property type="entry name" value="Y_phosphatase"/>
    <property type="match status" value="1"/>
</dbReference>
<feature type="domain" description="Fibronectin type-III" evidence="32">
    <location>
        <begin position="198"/>
        <end position="299"/>
    </location>
</feature>
<dbReference type="PROSITE" id="PS00383">
    <property type="entry name" value="TYR_PHOSPHATASE_1"/>
    <property type="match status" value="1"/>
</dbReference>
<dbReference type="GO" id="GO:0009925">
    <property type="term" value="C:basal plasma membrane"/>
    <property type="evidence" value="ECO:0007669"/>
    <property type="project" value="UniProtKB-SubCell"/>
</dbReference>
<dbReference type="PRINTS" id="PR00700">
    <property type="entry name" value="PRTYPHPHTASE"/>
</dbReference>
<evidence type="ECO:0000259" key="31">
    <source>
        <dbReference type="PROSITE" id="PS50056"/>
    </source>
</evidence>
<comment type="catalytic activity">
    <reaction evidence="21">
        <text>a 1,2-diacyl-sn-glycero-3-phospho-(1D-myo-inositol-3,4,5-trisphosphate) + H2O = a 1,2-diacyl-sn-glycero-3-phospho-(1D-myo-inositol-4,5-bisphosphate) + phosphate</text>
        <dbReference type="Rhea" id="RHEA:25017"/>
        <dbReference type="ChEBI" id="CHEBI:15377"/>
        <dbReference type="ChEBI" id="CHEBI:43474"/>
        <dbReference type="ChEBI" id="CHEBI:57836"/>
        <dbReference type="ChEBI" id="CHEBI:58456"/>
        <dbReference type="EC" id="3.1.3.67"/>
    </reaction>
    <physiologicalReaction direction="left-to-right" evidence="21">
        <dbReference type="Rhea" id="RHEA:25018"/>
    </physiologicalReaction>
</comment>
<dbReference type="SUPFAM" id="SSF52799">
    <property type="entry name" value="(Phosphotyrosine protein) phosphatases II"/>
    <property type="match status" value="1"/>
</dbReference>
<feature type="domain" description="Fibronectin type-III" evidence="32">
    <location>
        <begin position="1017"/>
        <end position="1108"/>
    </location>
</feature>
<dbReference type="Gene3D" id="3.90.190.10">
    <property type="entry name" value="Protein tyrosine phosphatase superfamily"/>
    <property type="match status" value="1"/>
</dbReference>
<evidence type="ECO:0000256" key="23">
    <source>
        <dbReference type="ARBA" id="ARBA00052324"/>
    </source>
</evidence>
<feature type="domain" description="Fibronectin type-III" evidence="32">
    <location>
        <begin position="1488"/>
        <end position="1593"/>
    </location>
</feature>
<evidence type="ECO:0000256" key="10">
    <source>
        <dbReference type="ARBA" id="ARBA00022737"/>
    </source>
</evidence>
<dbReference type="Pfam" id="PF00041">
    <property type="entry name" value="fn3"/>
    <property type="match status" value="14"/>
</dbReference>
<dbReference type="InterPro" id="IPR016130">
    <property type="entry name" value="Tyr_Pase_AS"/>
</dbReference>
<dbReference type="Bgee" id="ENSLOCG00000016300">
    <property type="expression patterns" value="Expressed in heart and 7 other cell types or tissues"/>
</dbReference>
<reference evidence="33" key="3">
    <citation type="submission" date="2025-09" db="UniProtKB">
        <authorList>
            <consortium name="Ensembl"/>
        </authorList>
    </citation>
    <scope>IDENTIFICATION</scope>
</reference>
<evidence type="ECO:0000256" key="1">
    <source>
        <dbReference type="ARBA" id="ARBA00004247"/>
    </source>
</evidence>
<evidence type="ECO:0000256" key="25">
    <source>
        <dbReference type="ARBA" id="ARBA00063599"/>
    </source>
</evidence>
<keyword evidence="7" id="KW-1003">Cell membrane</keyword>
<dbReference type="GO" id="GO:0052629">
    <property type="term" value="F:phosphatidylinositol-3,5-bisphosphate 3-phosphatase activity"/>
    <property type="evidence" value="ECO:0007669"/>
    <property type="project" value="UniProtKB-EC"/>
</dbReference>
<dbReference type="Gene3D" id="2.60.40.10">
    <property type="entry name" value="Immunoglobulins"/>
    <property type="match status" value="17"/>
</dbReference>
<dbReference type="FunFam" id="3.90.190.10:FF:000041">
    <property type="entry name" value="phosphatidylinositol phosphatase PTPRQ isoform X1"/>
    <property type="match status" value="1"/>
</dbReference>
<dbReference type="GO" id="GO:0006629">
    <property type="term" value="P:lipid metabolic process"/>
    <property type="evidence" value="ECO:0007669"/>
    <property type="project" value="UniProtKB-KW"/>
</dbReference>
<keyword evidence="15 29" id="KW-0472">Membrane</keyword>
<feature type="domain" description="Fibronectin type-III" evidence="32">
    <location>
        <begin position="1209"/>
        <end position="1299"/>
    </location>
</feature>
<evidence type="ECO:0000256" key="24">
    <source>
        <dbReference type="ARBA" id="ARBA00060472"/>
    </source>
</evidence>
<evidence type="ECO:0000256" key="29">
    <source>
        <dbReference type="SAM" id="Phobius"/>
    </source>
</evidence>
<dbReference type="FunFam" id="2.60.40.10:FF:001266">
    <property type="entry name" value="Protein tyrosine phosphatase, receptor type Q"/>
    <property type="match status" value="1"/>
</dbReference>
<feature type="domain" description="Fibronectin type-III" evidence="32">
    <location>
        <begin position="634"/>
        <end position="729"/>
    </location>
</feature>
<dbReference type="FunFam" id="2.60.40.10:FF:000869">
    <property type="entry name" value="Protein tyrosine phosphatase, receptor type Q"/>
    <property type="match status" value="1"/>
</dbReference>
<dbReference type="InterPro" id="IPR013783">
    <property type="entry name" value="Ig-like_fold"/>
</dbReference>
<dbReference type="InterPro" id="IPR000387">
    <property type="entry name" value="Tyr_Pase_dom"/>
</dbReference>
<evidence type="ECO:0000256" key="26">
    <source>
        <dbReference type="ARBA" id="ARBA00071873"/>
    </source>
</evidence>
<evidence type="ECO:0000256" key="2">
    <source>
        <dbReference type="ARBA" id="ARBA00004645"/>
    </source>
</evidence>
<evidence type="ECO:0000256" key="5">
    <source>
        <dbReference type="ARBA" id="ARBA00012981"/>
    </source>
</evidence>
<evidence type="ECO:0000256" key="19">
    <source>
        <dbReference type="ARBA" id="ARBA00023273"/>
    </source>
</evidence>
<feature type="domain" description="Fibronectin type-III" evidence="32">
    <location>
        <begin position="440"/>
        <end position="543"/>
    </location>
</feature>
<feature type="domain" description="Fibronectin type-III" evidence="32">
    <location>
        <begin position="1301"/>
        <end position="1394"/>
    </location>
</feature>
<dbReference type="FunFam" id="2.60.40.10:FF:001685">
    <property type="entry name" value="phosphatidylinositol phosphatase PTPRQ isoform X2"/>
    <property type="match status" value="1"/>
</dbReference>
<feature type="domain" description="Fibronectin type-III" evidence="32">
    <location>
        <begin position="1398"/>
        <end position="1484"/>
    </location>
</feature>
<dbReference type="Ensembl" id="ENSLOCT00000020149.1">
    <property type="protein sequence ID" value="ENSLOCP00000020116.1"/>
    <property type="gene ID" value="ENSLOCG00000016300.1"/>
</dbReference>
<feature type="compositionally biased region" description="Polar residues" evidence="28">
    <location>
        <begin position="545"/>
        <end position="555"/>
    </location>
</feature>
<proteinExistence type="inferred from homology"/>
<comment type="subunit">
    <text evidence="25">Interacts with TPRN. TPRN, CLIC5 and PTPQR form concentric rings at the base of stereocilia and may form a complex.</text>
</comment>
<dbReference type="FunFam" id="2.60.40.10:FF:002575">
    <property type="entry name" value="Protein tyrosine phosphatase, receptor type Q"/>
    <property type="match status" value="1"/>
</dbReference>
<comment type="subcellular location">
    <subcellularLocation>
        <location evidence="1">Apical cell membrane</location>
        <topology evidence="1">Single-pass type I membrane protein</topology>
    </subcellularLocation>
    <subcellularLocation>
        <location evidence="24">Basal cell membrane</location>
        <topology evidence="24">Single-pass type I membrane protein</topology>
    </subcellularLocation>
    <subcellularLocation>
        <location evidence="2">Cell projection</location>
        <location evidence="2">Stereocilium</location>
    </subcellularLocation>
</comment>
<evidence type="ECO:0000256" key="7">
    <source>
        <dbReference type="ARBA" id="ARBA00022475"/>
    </source>
</evidence>
<dbReference type="FunFam" id="2.60.40.10:FF:001217">
    <property type="entry name" value="phosphatidylinositol phosphatase PTPRQ isoform X2"/>
    <property type="match status" value="1"/>
</dbReference>
<feature type="domain" description="Fibronectin type-III" evidence="32">
    <location>
        <begin position="1113"/>
        <end position="1204"/>
    </location>
</feature>
<dbReference type="SUPFAM" id="SSF49265">
    <property type="entry name" value="Fibronectin type III"/>
    <property type="match status" value="10"/>
</dbReference>
<dbReference type="GeneTree" id="ENSGT00940000159215"/>
<keyword evidence="11" id="KW-0378">Hydrolase</keyword>
<feature type="domain" description="Fibronectin type-III" evidence="32">
    <location>
        <begin position="925"/>
        <end position="1012"/>
    </location>
</feature>
<keyword evidence="34" id="KW-1185">Reference proteome</keyword>
<evidence type="ECO:0000313" key="34">
    <source>
        <dbReference type="Proteomes" id="UP000018468"/>
    </source>
</evidence>
<dbReference type="PROSITE" id="PS50056">
    <property type="entry name" value="TYR_PHOSPHATASE_2"/>
    <property type="match status" value="1"/>
</dbReference>
<dbReference type="EC" id="3.1.3.95" evidence="4"/>
<dbReference type="eggNOG" id="KOG4228">
    <property type="taxonomic scope" value="Eukaryota"/>
</dbReference>
<comment type="similarity">
    <text evidence="3">Belongs to the protein-tyrosine phosphatase family. Receptor class 2A subfamily.</text>
</comment>
<dbReference type="EMBL" id="AHAT01008750">
    <property type="status" value="NOT_ANNOTATED_CDS"/>
    <property type="molecule type" value="Genomic_DNA"/>
</dbReference>
<feature type="domain" description="Tyrosine-protein phosphatase" evidence="30">
    <location>
        <begin position="2057"/>
        <end position="2313"/>
    </location>
</feature>
<evidence type="ECO:0000313" key="33">
    <source>
        <dbReference type="Ensembl" id="ENSLOCP00000020116.1"/>
    </source>
</evidence>
<keyword evidence="19" id="KW-0966">Cell projection</keyword>
<evidence type="ECO:0000256" key="4">
    <source>
        <dbReference type="ARBA" id="ARBA00012903"/>
    </source>
</evidence>
<evidence type="ECO:0000256" key="13">
    <source>
        <dbReference type="ARBA" id="ARBA00022989"/>
    </source>
</evidence>
<dbReference type="PROSITE" id="PS50055">
    <property type="entry name" value="TYR_PHOSPHATASE_PTP"/>
    <property type="match status" value="1"/>
</dbReference>
<feature type="region of interest" description="Disordered" evidence="28">
    <location>
        <begin position="527"/>
        <end position="558"/>
    </location>
</feature>
<keyword evidence="8 29" id="KW-0812">Transmembrane</keyword>
<comment type="catalytic activity">
    <reaction evidence="20">
        <text>a 1,2-diacyl-sn-glycero-3-phospho-(1D-myo-inositol-3,4,5-trisphosphate) + H2O = a 1,2-diacyl-sn-glycero-3-phospho-(1D-myo-inositol-3,4-bisphosphate) + phosphate</text>
        <dbReference type="Rhea" id="RHEA:25528"/>
        <dbReference type="ChEBI" id="CHEBI:15377"/>
        <dbReference type="ChEBI" id="CHEBI:43474"/>
        <dbReference type="ChEBI" id="CHEBI:57658"/>
        <dbReference type="ChEBI" id="CHEBI:57836"/>
        <dbReference type="EC" id="3.1.3.86"/>
    </reaction>
    <physiologicalReaction direction="left-to-right" evidence="20">
        <dbReference type="Rhea" id="RHEA:25529"/>
    </physiologicalReaction>
</comment>
<dbReference type="EMBL" id="AHAT01008749">
    <property type="status" value="NOT_ANNOTATED_CDS"/>
    <property type="molecule type" value="Genomic_DNA"/>
</dbReference>
<dbReference type="GO" id="GO:0050910">
    <property type="term" value="P:detection of mechanical stimulus involved in sensory perception of sound"/>
    <property type="evidence" value="ECO:0000318"/>
    <property type="project" value="GO_Central"/>
</dbReference>
<dbReference type="FunFam" id="2.60.40.10:FF:003400">
    <property type="match status" value="1"/>
</dbReference>
<dbReference type="GO" id="GO:0034485">
    <property type="term" value="F:phosphatidylinositol-3,4,5-trisphosphate 5-phosphatase activity"/>
    <property type="evidence" value="ECO:0007669"/>
    <property type="project" value="UniProtKB-EC"/>
</dbReference>
<evidence type="ECO:0000256" key="17">
    <source>
        <dbReference type="ARBA" id="ARBA00023180"/>
    </source>
</evidence>
<name>W5NHK7_LEPOC</name>
<evidence type="ECO:0000256" key="14">
    <source>
        <dbReference type="ARBA" id="ARBA00023098"/>
    </source>
</evidence>
<evidence type="ECO:0000259" key="32">
    <source>
        <dbReference type="PROSITE" id="PS50853"/>
    </source>
</evidence>
<dbReference type="FunFam" id="2.60.40.10:FF:001645">
    <property type="entry name" value="Protein tyrosine phosphatase, receptor type Q"/>
    <property type="match status" value="1"/>
</dbReference>
<dbReference type="Proteomes" id="UP000018468">
    <property type="component" value="Linkage group LG8"/>
</dbReference>
<dbReference type="FunFam" id="2.60.40.10:FF:001879">
    <property type="entry name" value="Protein tyrosine phosphatase, receptor type Q"/>
    <property type="match status" value="1"/>
</dbReference>
<dbReference type="InterPro" id="IPR029021">
    <property type="entry name" value="Prot-tyrosine_phosphatase-like"/>
</dbReference>
<keyword evidence="16" id="KW-0675">Receptor</keyword>
<dbReference type="eggNOG" id="KOG0791">
    <property type="taxonomic scope" value="Eukaryota"/>
</dbReference>
<dbReference type="STRING" id="7918.ENSLOCP00000020116"/>
<dbReference type="FunFam" id="2.60.40.10:FF:001474">
    <property type="entry name" value="Protein tyrosine phosphatase, receptor type Q"/>
    <property type="match status" value="1"/>
</dbReference>
<evidence type="ECO:0000256" key="16">
    <source>
        <dbReference type="ARBA" id="ARBA00023170"/>
    </source>
</evidence>
<dbReference type="PANTHER" id="PTHR46957:SF1">
    <property type="entry name" value="PHOSPHATIDYLINOSITOL PHOSPHATASE PTPRQ"/>
    <property type="match status" value="1"/>
</dbReference>
<feature type="domain" description="Fibronectin type-III" evidence="32">
    <location>
        <begin position="734"/>
        <end position="823"/>
    </location>
</feature>
<dbReference type="InterPro" id="IPR003961">
    <property type="entry name" value="FN3_dom"/>
</dbReference>
<evidence type="ECO:0000256" key="27">
    <source>
        <dbReference type="ARBA" id="ARBA00082323"/>
    </source>
</evidence>
<dbReference type="FunFam" id="2.60.40.10:FF:000478">
    <property type="entry name" value="Protein tyrosine phosphatase, receptor type Q"/>
    <property type="match status" value="1"/>
</dbReference>
<keyword evidence="12" id="KW-0904">Protein phosphatase</keyword>
<dbReference type="InterPro" id="IPR036116">
    <property type="entry name" value="FN3_sf"/>
</dbReference>
<dbReference type="EMBL" id="AHAT01008748">
    <property type="status" value="NOT_ANNOTATED_CDS"/>
    <property type="molecule type" value="Genomic_DNA"/>
</dbReference>
<evidence type="ECO:0000256" key="12">
    <source>
        <dbReference type="ARBA" id="ARBA00022912"/>
    </source>
</evidence>
<evidence type="ECO:0000256" key="28">
    <source>
        <dbReference type="SAM" id="MobiDB-lite"/>
    </source>
</evidence>
<comment type="catalytic activity">
    <reaction evidence="22">
        <text>a 1,2-diacyl-sn-glycero-3-phospho-(1D-myo-inositol-3,5-bisphosphate) + H2O = a 1,2-diacyl-sn-glycero-3-phospho-(1D-myo-inositol-5-phosphate) + phosphate</text>
        <dbReference type="Rhea" id="RHEA:39019"/>
        <dbReference type="ChEBI" id="CHEBI:15377"/>
        <dbReference type="ChEBI" id="CHEBI:43474"/>
        <dbReference type="ChEBI" id="CHEBI:57795"/>
        <dbReference type="ChEBI" id="CHEBI:57923"/>
        <dbReference type="EC" id="3.1.3.95"/>
    </reaction>
    <physiologicalReaction direction="left-to-right" evidence="22">
        <dbReference type="Rhea" id="RHEA:39020"/>
    </physiologicalReaction>
</comment>
<feature type="domain" description="Fibronectin type-III" evidence="32">
    <location>
        <begin position="1700"/>
        <end position="1800"/>
    </location>
</feature>
<keyword evidence="9" id="KW-0732">Signal</keyword>
<dbReference type="GO" id="GO:0016314">
    <property type="term" value="F:phosphatidylinositol-3,4,5-trisphosphate 3-phosphatase activity"/>
    <property type="evidence" value="ECO:0007669"/>
    <property type="project" value="UniProtKB-EC"/>
</dbReference>
<evidence type="ECO:0000256" key="20">
    <source>
        <dbReference type="ARBA" id="ARBA00023377"/>
    </source>
</evidence>
<evidence type="ECO:0000256" key="3">
    <source>
        <dbReference type="ARBA" id="ARBA00010504"/>
    </source>
</evidence>
<evidence type="ECO:0000259" key="30">
    <source>
        <dbReference type="PROSITE" id="PS50055"/>
    </source>
</evidence>
<keyword evidence="10" id="KW-0677">Repeat</keyword>
<dbReference type="EC" id="3.1.3.86" evidence="5"/>
<dbReference type="InterPro" id="IPR003595">
    <property type="entry name" value="Tyr_Pase_cat"/>
</dbReference>
<accession>W5NHK7</accession>
<dbReference type="FunFam" id="2.60.40.10:FF:001147">
    <property type="entry name" value="phosphatidylinositol phosphatase PTPRQ isoform X3"/>
    <property type="match status" value="1"/>
</dbReference>
<dbReference type="InParanoid" id="W5NHK7"/>
<dbReference type="SMART" id="SM00194">
    <property type="entry name" value="PTPc"/>
    <property type="match status" value="1"/>
</dbReference>
<evidence type="ECO:0000256" key="8">
    <source>
        <dbReference type="ARBA" id="ARBA00022692"/>
    </source>
</evidence>
<keyword evidence="18" id="KW-1208">Phospholipid metabolism</keyword>
<evidence type="ECO:0000256" key="22">
    <source>
        <dbReference type="ARBA" id="ARBA00045090"/>
    </source>
</evidence>
<dbReference type="OMA" id="YYTVYIW"/>
<dbReference type="EC" id="3.1.3.67" evidence="6"/>
<evidence type="ECO:0000256" key="18">
    <source>
        <dbReference type="ARBA" id="ARBA00023264"/>
    </source>
</evidence>
<keyword evidence="14" id="KW-0443">Lipid metabolism</keyword>
<feature type="domain" description="Tyrosine specific protein phosphatases" evidence="31">
    <location>
        <begin position="2230"/>
        <end position="2304"/>
    </location>
</feature>
<feature type="domain" description="Fibronectin type-III" evidence="32">
    <location>
        <begin position="102"/>
        <end position="197"/>
    </location>
</feature>
<feature type="domain" description="Fibronectin type-III" evidence="32">
    <location>
        <begin position="1598"/>
        <end position="1695"/>
    </location>
</feature>
<evidence type="ECO:0000256" key="21">
    <source>
        <dbReference type="ARBA" id="ARBA00043760"/>
    </source>
</evidence>
<dbReference type="InterPro" id="IPR050713">
    <property type="entry name" value="RTP_Phos/Ushers"/>
</dbReference>